<keyword evidence="1" id="KW-0378">Hydrolase</keyword>
<feature type="compositionally biased region" description="Basic and acidic residues" evidence="2">
    <location>
        <begin position="59"/>
        <end position="69"/>
    </location>
</feature>
<gene>
    <name evidence="4" type="ORF">PPNO1_LOCUS1064</name>
</gene>
<protein>
    <recommendedName>
        <fullName evidence="3">Alpha/beta hydrolase fold-3 domain-containing protein</fullName>
    </recommendedName>
</protein>
<dbReference type="OrthoDB" id="2152029at2759"/>
<evidence type="ECO:0000259" key="3">
    <source>
        <dbReference type="Pfam" id="PF07859"/>
    </source>
</evidence>
<name>A0A9P1M7M4_9PEZI</name>
<dbReference type="PANTHER" id="PTHR48081">
    <property type="entry name" value="AB HYDROLASE SUPERFAMILY PROTEIN C4A8.06C"/>
    <property type="match status" value="1"/>
</dbReference>
<dbReference type="EMBL" id="CALLCH030000001">
    <property type="protein sequence ID" value="CAI4211268.1"/>
    <property type="molecule type" value="Genomic_DNA"/>
</dbReference>
<feature type="domain" description="Alpha/beta hydrolase fold-3" evidence="3">
    <location>
        <begin position="204"/>
        <end position="350"/>
    </location>
</feature>
<evidence type="ECO:0000313" key="4">
    <source>
        <dbReference type="EMBL" id="CAI4211268.1"/>
    </source>
</evidence>
<accession>A0A9P1M7M4</accession>
<evidence type="ECO:0000256" key="2">
    <source>
        <dbReference type="SAM" id="MobiDB-lite"/>
    </source>
</evidence>
<organism evidence="4 5">
    <name type="scientific">Parascedosporium putredinis</name>
    <dbReference type="NCBI Taxonomy" id="1442378"/>
    <lineage>
        <taxon>Eukaryota</taxon>
        <taxon>Fungi</taxon>
        <taxon>Dikarya</taxon>
        <taxon>Ascomycota</taxon>
        <taxon>Pezizomycotina</taxon>
        <taxon>Sordariomycetes</taxon>
        <taxon>Hypocreomycetidae</taxon>
        <taxon>Microascales</taxon>
        <taxon>Microascaceae</taxon>
        <taxon>Parascedosporium</taxon>
    </lineage>
</organism>
<reference evidence="4" key="1">
    <citation type="submission" date="2022-11" db="EMBL/GenBank/DDBJ databases">
        <authorList>
            <person name="Scott C."/>
            <person name="Bruce N."/>
        </authorList>
    </citation>
    <scope>NUCLEOTIDE SEQUENCE</scope>
</reference>
<dbReference type="Gene3D" id="3.40.50.1820">
    <property type="entry name" value="alpha/beta hydrolase"/>
    <property type="match status" value="1"/>
</dbReference>
<comment type="caution">
    <text evidence="4">The sequence shown here is derived from an EMBL/GenBank/DDBJ whole genome shotgun (WGS) entry which is preliminary data.</text>
</comment>
<dbReference type="Proteomes" id="UP000838763">
    <property type="component" value="Unassembled WGS sequence"/>
</dbReference>
<dbReference type="InterPro" id="IPR029058">
    <property type="entry name" value="AB_hydrolase_fold"/>
</dbReference>
<dbReference type="SUPFAM" id="SSF53474">
    <property type="entry name" value="alpha/beta-Hydrolases"/>
    <property type="match status" value="1"/>
</dbReference>
<evidence type="ECO:0000256" key="1">
    <source>
        <dbReference type="ARBA" id="ARBA00022801"/>
    </source>
</evidence>
<dbReference type="Pfam" id="PF07859">
    <property type="entry name" value="Abhydrolase_3"/>
    <property type="match status" value="1"/>
</dbReference>
<proteinExistence type="predicted"/>
<evidence type="ECO:0000313" key="5">
    <source>
        <dbReference type="Proteomes" id="UP000838763"/>
    </source>
</evidence>
<feature type="compositionally biased region" description="Pro residues" evidence="2">
    <location>
        <begin position="41"/>
        <end position="51"/>
    </location>
</feature>
<dbReference type="InterPro" id="IPR050300">
    <property type="entry name" value="GDXG_lipolytic_enzyme"/>
</dbReference>
<keyword evidence="5" id="KW-1185">Reference proteome</keyword>
<dbReference type="InterPro" id="IPR013094">
    <property type="entry name" value="AB_hydrolase_3"/>
</dbReference>
<dbReference type="PANTHER" id="PTHR48081:SF31">
    <property type="entry name" value="STERYL ACETYL HYDROLASE MUG81-RELATED"/>
    <property type="match status" value="1"/>
</dbReference>
<feature type="region of interest" description="Disordered" evidence="2">
    <location>
        <begin position="1"/>
        <end position="82"/>
    </location>
</feature>
<dbReference type="AlphaFoldDB" id="A0A9P1M7M4"/>
<sequence length="377" mass="41116">MSDKVAQELPPQPTEPAAGAAQEPEPPQPLDSEAAKAVDPQPQPEQGPPKPSSSASSRKSGEQPTDRAADVQVGRKSVDDSEEAAIIRADEEVQETLQQPPPPQFTGTDFKSFTKTMFLTFGTLGTSTLVAPFRGKKGAPSFKRHVAYRTVRSFHRRADTKMLQAMSPKTFQTYGAFCRSKRLTEQVVDLDHNAKALWLGDRAEGTIIIGGDSAGANLALGLLSHLLHPNPLLDPARGTGSFKGVALLSPLVTFDLTAPSIKKNEGKDVLERSTLKRWADNYLAGTAQDAYNAPLGAEAGWWEDMPTEALCVVAGEDEMFIDDIRAFVEKLKKHHEGKLVYTEGKGEAHDAPIFDYLFGAAHRKFKEAIDTWIVERV</sequence>
<dbReference type="GO" id="GO:0016787">
    <property type="term" value="F:hydrolase activity"/>
    <property type="evidence" value="ECO:0007669"/>
    <property type="project" value="UniProtKB-KW"/>
</dbReference>